<gene>
    <name evidence="2" type="ORF">NSCI0253_LOCUS38600</name>
</gene>
<sequence length="206" mass="23114">MGAQNCCCSDYTPSLLFEGHARNECLPETPKDPSDFPDPMQIVADLERERAKLREADSSFVAREGSPADEDSQSSVATEPVVPDAADEVATEVHDAEYTLQEPVEEVQAEKTKDEAAEGVHAINIRKSSTERWGLEIMKERDANNVLVQKVKDGPFRRWNEEHPDRSLVQGCRIVEINGRTSAALMFEQFQLNEMLLLVQHSSRDD</sequence>
<evidence type="ECO:0000313" key="2">
    <source>
        <dbReference type="EMBL" id="CAD8864245.1"/>
    </source>
</evidence>
<dbReference type="AlphaFoldDB" id="A0A7S1ATB9"/>
<dbReference type="EMBL" id="HBFQ01054282">
    <property type="protein sequence ID" value="CAD8864245.1"/>
    <property type="molecule type" value="Transcribed_RNA"/>
</dbReference>
<evidence type="ECO:0000256" key="1">
    <source>
        <dbReference type="SAM" id="MobiDB-lite"/>
    </source>
</evidence>
<feature type="region of interest" description="Disordered" evidence="1">
    <location>
        <begin position="54"/>
        <end position="82"/>
    </location>
</feature>
<accession>A0A7S1ATB9</accession>
<protein>
    <recommendedName>
        <fullName evidence="3">PDZ domain-containing protein</fullName>
    </recommendedName>
</protein>
<proteinExistence type="predicted"/>
<name>A0A7S1ATB9_NOCSC</name>
<reference evidence="2" key="1">
    <citation type="submission" date="2021-01" db="EMBL/GenBank/DDBJ databases">
        <authorList>
            <person name="Corre E."/>
            <person name="Pelletier E."/>
            <person name="Niang G."/>
            <person name="Scheremetjew M."/>
            <person name="Finn R."/>
            <person name="Kale V."/>
            <person name="Holt S."/>
            <person name="Cochrane G."/>
            <person name="Meng A."/>
            <person name="Brown T."/>
            <person name="Cohen L."/>
        </authorList>
    </citation>
    <scope>NUCLEOTIDE SEQUENCE</scope>
</reference>
<organism evidence="2">
    <name type="scientific">Noctiluca scintillans</name>
    <name type="common">Sea sparkle</name>
    <name type="synonym">Red tide dinoflagellate</name>
    <dbReference type="NCBI Taxonomy" id="2966"/>
    <lineage>
        <taxon>Eukaryota</taxon>
        <taxon>Sar</taxon>
        <taxon>Alveolata</taxon>
        <taxon>Dinophyceae</taxon>
        <taxon>Noctilucales</taxon>
        <taxon>Noctilucaceae</taxon>
        <taxon>Noctiluca</taxon>
    </lineage>
</organism>
<evidence type="ECO:0008006" key="3">
    <source>
        <dbReference type="Google" id="ProtNLM"/>
    </source>
</evidence>